<dbReference type="AlphaFoldDB" id="A0A5W2M0S6"/>
<accession>A0A5W2M0S6</accession>
<evidence type="ECO:0000313" key="1">
    <source>
        <dbReference type="EMBL" id="EBW4471823.1"/>
    </source>
</evidence>
<dbReference type="SUPFAM" id="SSF117987">
    <property type="entry name" value="CRISPR-associated protein"/>
    <property type="match status" value="1"/>
</dbReference>
<comment type="caution">
    <text evidence="1">The sequence shown here is derived from an EMBL/GenBank/DDBJ whole genome shotgun (WGS) entry which is preliminary data.</text>
</comment>
<evidence type="ECO:0000313" key="2">
    <source>
        <dbReference type="EMBL" id="HAE6197125.1"/>
    </source>
</evidence>
<proteinExistence type="predicted"/>
<gene>
    <name evidence="1" type="ORF">DPK62_25360</name>
    <name evidence="2" type="ORF">G4I95_004416</name>
</gene>
<name>A0A5W2M0S6_SALET</name>
<reference evidence="2" key="1">
    <citation type="journal article" date="2018" name="Genome Biol.">
        <title>SKESA: strategic k-mer extension for scrupulous assemblies.</title>
        <authorList>
            <person name="Souvorov A."/>
            <person name="Agarwala R."/>
            <person name="Lipman D.J."/>
        </authorList>
    </citation>
    <scope>NUCLEOTIDE SEQUENCE</scope>
    <source>
        <strain evidence="2">10-8458</strain>
    </source>
</reference>
<dbReference type="Pfam" id="PF08798">
    <property type="entry name" value="CRISPR_assoc"/>
    <property type="match status" value="1"/>
</dbReference>
<sequence>MVFYQNTFIIRVPYYEIYKIHQHLDYFIQEKCRVKIPYSFKVTPGTGSDACIQLRTVQSLALPGEQTKEIYLQAGDTVRFTTTLAVIRHFIVDGKKRQITPSPVELEDYIHARLAKAGFSVQSLMAGKTENAIVRKNASVNASPILIPISAIRATCIVSQAGEAEKALVYGIGRKRVFGFGFLKPFSVNDDDESF</sequence>
<dbReference type="EMBL" id="DAASNA010000024">
    <property type="protein sequence ID" value="HAE6197125.1"/>
    <property type="molecule type" value="Genomic_DNA"/>
</dbReference>
<dbReference type="Gene3D" id="3.30.70.1210">
    <property type="entry name" value="Crispr-associated protein, domain 2"/>
    <property type="match status" value="1"/>
</dbReference>
<dbReference type="EMBL" id="AAHIJD010000082">
    <property type="protein sequence ID" value="EBW4471823.1"/>
    <property type="molecule type" value="Genomic_DNA"/>
</dbReference>
<dbReference type="Proteomes" id="UP000839639">
    <property type="component" value="Unassembled WGS sequence"/>
</dbReference>
<protein>
    <submittedName>
        <fullName evidence="2">Type I-E CRISPR-associated protein Cas6/Cse3/CasE</fullName>
    </submittedName>
</protein>
<reference evidence="2" key="3">
    <citation type="submission" date="2018-07" db="EMBL/GenBank/DDBJ databases">
        <authorList>
            <consortium name="NCBI Pathogen Detection Project"/>
        </authorList>
    </citation>
    <scope>NUCLEOTIDE SEQUENCE</scope>
    <source>
        <strain evidence="2">10-8458</strain>
    </source>
</reference>
<organism evidence="1">
    <name type="scientific">Salmonella enterica subsp. enterica serovar Lattenkamp</name>
    <dbReference type="NCBI Taxonomy" id="2564671"/>
    <lineage>
        <taxon>Bacteria</taxon>
        <taxon>Pseudomonadati</taxon>
        <taxon>Pseudomonadota</taxon>
        <taxon>Gammaproteobacteria</taxon>
        <taxon>Enterobacterales</taxon>
        <taxon>Enterobacteriaceae</taxon>
        <taxon>Salmonella</taxon>
    </lineage>
</organism>
<dbReference type="InterPro" id="IPR010179">
    <property type="entry name" value="CRISPR-assoc_prot_Cse3"/>
</dbReference>
<reference evidence="1" key="2">
    <citation type="submission" date="2018-06" db="EMBL/GenBank/DDBJ databases">
        <authorList>
            <person name="Ashton P.M."/>
            <person name="Dallman T."/>
            <person name="Nair S."/>
            <person name="De Pinna E."/>
            <person name="Peters T."/>
            <person name="Grant K."/>
        </authorList>
    </citation>
    <scope>NUCLEOTIDE SEQUENCE [LARGE SCALE GENOMIC DNA]</scope>
    <source>
        <strain evidence="1">149361</strain>
    </source>
</reference>